<gene>
    <name evidence="2" type="ORF">CMV_022573</name>
</gene>
<dbReference type="PANTHER" id="PTHR47382:SF3">
    <property type="entry name" value="ADENINE NUCLEOTIDE ALPHA HYDROLASES-LIKE SUPERFAMILY PROTEIN"/>
    <property type="match status" value="1"/>
</dbReference>
<feature type="compositionally biased region" description="Polar residues" evidence="1">
    <location>
        <begin position="501"/>
        <end position="514"/>
    </location>
</feature>
<dbReference type="CDD" id="cd01989">
    <property type="entry name" value="USP_STK_Ubox_N"/>
    <property type="match status" value="1"/>
</dbReference>
<accession>A0A8J4QJB8</accession>
<dbReference type="PANTHER" id="PTHR47382">
    <property type="entry name" value="U-BOX DOMAIN-CONTAINING PROTEIN 52-LIKE"/>
    <property type="match status" value="1"/>
</dbReference>
<dbReference type="Proteomes" id="UP000737018">
    <property type="component" value="Unassembled WGS sequence"/>
</dbReference>
<evidence type="ECO:0000313" key="3">
    <source>
        <dbReference type="Proteomes" id="UP000737018"/>
    </source>
</evidence>
<feature type="region of interest" description="Disordered" evidence="1">
    <location>
        <begin position="243"/>
        <end position="278"/>
    </location>
</feature>
<evidence type="ECO:0000313" key="2">
    <source>
        <dbReference type="EMBL" id="KAF3951813.1"/>
    </source>
</evidence>
<dbReference type="EMBL" id="JRKL02004766">
    <property type="protein sequence ID" value="KAF3951813.1"/>
    <property type="molecule type" value="Genomic_DNA"/>
</dbReference>
<dbReference type="SUPFAM" id="SSF52402">
    <property type="entry name" value="Adenine nucleotide alpha hydrolases-like"/>
    <property type="match status" value="1"/>
</dbReference>
<feature type="compositionally biased region" description="Polar residues" evidence="1">
    <location>
        <begin position="263"/>
        <end position="274"/>
    </location>
</feature>
<sequence length="526" mass="58273">MSMSLSSEIGHVQSHDEASASTTVGYRNQYNAYSSVSEIEEESSSTSEIIEVNDHGLARMETIKEESFGASSLYSLDLQSLEDSVYVAVGKSESSMEALVWTLKNAVTSPSTMVYLVHVFPEILYIPSPLGKIPKNQVNPEQVQSYMDQERNKRRELLQKFLNACSSSKVKVDTILIESEMVSKAILDLIPIVNIRKLVLGTTKSSLRRSKSRKGNGIADQVLQSAPVSCEVKIICEGKEVIDPTSESPTRSPRARGNDENNPKPTQSSPVQRSSSKKFQRTDSFKWFSLKDDHDLVLKKALGSLESTFSPLGHVSQTSDQILPTFLSVAVWARGRFARLCVQVDINKPLIYTILIGSFHQLVTYEGISKLCFSRDHVEDTNDKASNADEDKNVTYRPNEDTYGPWIVVTRKKNVAKNGKRSSGGTSFKANTYAVGGHSSEMVFKTGVGQPEAGKRKSSGMEEPRKENPIPYGLFKSPMHKPKDSKPSCGQMGKAVKVQSRDSALSKQAACSSKKSFWLRHNRHQC</sequence>
<protein>
    <submittedName>
        <fullName evidence="2">Uncharacterized protein</fullName>
    </submittedName>
</protein>
<reference evidence="2" key="1">
    <citation type="submission" date="2020-03" db="EMBL/GenBank/DDBJ databases">
        <title>Castanea mollissima Vanexum genome sequencing.</title>
        <authorList>
            <person name="Staton M."/>
        </authorList>
    </citation>
    <scope>NUCLEOTIDE SEQUENCE</scope>
    <source>
        <tissue evidence="2">Leaf</tissue>
    </source>
</reference>
<dbReference type="AlphaFoldDB" id="A0A8J4QJB8"/>
<evidence type="ECO:0000256" key="1">
    <source>
        <dbReference type="SAM" id="MobiDB-lite"/>
    </source>
</evidence>
<feature type="compositionally biased region" description="Basic and acidic residues" evidence="1">
    <location>
        <begin position="453"/>
        <end position="468"/>
    </location>
</feature>
<dbReference type="InterPro" id="IPR014729">
    <property type="entry name" value="Rossmann-like_a/b/a_fold"/>
</dbReference>
<feature type="region of interest" description="Disordered" evidence="1">
    <location>
        <begin position="1"/>
        <end position="21"/>
    </location>
</feature>
<feature type="region of interest" description="Disordered" evidence="1">
    <location>
        <begin position="447"/>
        <end position="514"/>
    </location>
</feature>
<proteinExistence type="predicted"/>
<name>A0A8J4QJB8_9ROSI</name>
<keyword evidence="3" id="KW-1185">Reference proteome</keyword>
<dbReference type="OrthoDB" id="1654852at2759"/>
<dbReference type="Gene3D" id="3.40.50.620">
    <property type="entry name" value="HUPs"/>
    <property type="match status" value="1"/>
</dbReference>
<organism evidence="2 3">
    <name type="scientific">Castanea mollissima</name>
    <name type="common">Chinese chestnut</name>
    <dbReference type="NCBI Taxonomy" id="60419"/>
    <lineage>
        <taxon>Eukaryota</taxon>
        <taxon>Viridiplantae</taxon>
        <taxon>Streptophyta</taxon>
        <taxon>Embryophyta</taxon>
        <taxon>Tracheophyta</taxon>
        <taxon>Spermatophyta</taxon>
        <taxon>Magnoliopsida</taxon>
        <taxon>eudicotyledons</taxon>
        <taxon>Gunneridae</taxon>
        <taxon>Pentapetalae</taxon>
        <taxon>rosids</taxon>
        <taxon>fabids</taxon>
        <taxon>Fagales</taxon>
        <taxon>Fagaceae</taxon>
        <taxon>Castanea</taxon>
    </lineage>
</organism>
<comment type="caution">
    <text evidence="2">The sequence shown here is derived from an EMBL/GenBank/DDBJ whole genome shotgun (WGS) entry which is preliminary data.</text>
</comment>